<dbReference type="Proteomes" id="UP001292094">
    <property type="component" value="Unassembled WGS sequence"/>
</dbReference>
<feature type="region of interest" description="Disordered" evidence="1">
    <location>
        <begin position="56"/>
        <end position="133"/>
    </location>
</feature>
<sequence length="133" mass="14556">MLVAKCLDIIFNHINSTQLYSVPPPHPATPNPSICALQPTLSLPNHLKSTHLTLSRLKPPNITSLPSTHSQPHLTHPPLNLTQPHSYPHSTPIPTLTPPQPYPHSTPSPTLTPLPCNSYPSSSPPRPYTQDNQ</sequence>
<evidence type="ECO:0000256" key="1">
    <source>
        <dbReference type="SAM" id="MobiDB-lite"/>
    </source>
</evidence>
<feature type="compositionally biased region" description="Pro residues" evidence="1">
    <location>
        <begin position="95"/>
        <end position="112"/>
    </location>
</feature>
<gene>
    <name evidence="2" type="ORF">Pmani_024170</name>
</gene>
<protein>
    <submittedName>
        <fullName evidence="2">Uncharacterized protein</fullName>
    </submittedName>
</protein>
<name>A0AAE1P8D1_9EUCA</name>
<dbReference type="AlphaFoldDB" id="A0AAE1P8D1"/>
<evidence type="ECO:0000313" key="2">
    <source>
        <dbReference type="EMBL" id="KAK4303849.1"/>
    </source>
</evidence>
<feature type="compositionally biased region" description="Polar residues" evidence="1">
    <location>
        <begin position="61"/>
        <end position="73"/>
    </location>
</feature>
<evidence type="ECO:0000313" key="3">
    <source>
        <dbReference type="Proteomes" id="UP001292094"/>
    </source>
</evidence>
<proteinExistence type="predicted"/>
<keyword evidence="3" id="KW-1185">Reference proteome</keyword>
<reference evidence="2" key="1">
    <citation type="submission" date="2023-11" db="EMBL/GenBank/DDBJ databases">
        <title>Genome assemblies of two species of porcelain crab, Petrolisthes cinctipes and Petrolisthes manimaculis (Anomura: Porcellanidae).</title>
        <authorList>
            <person name="Angst P."/>
        </authorList>
    </citation>
    <scope>NUCLEOTIDE SEQUENCE</scope>
    <source>
        <strain evidence="2">PB745_02</strain>
        <tissue evidence="2">Gill</tissue>
    </source>
</reference>
<feature type="compositionally biased region" description="Polar residues" evidence="1">
    <location>
        <begin position="80"/>
        <end position="89"/>
    </location>
</feature>
<accession>A0AAE1P8D1</accession>
<comment type="caution">
    <text evidence="2">The sequence shown here is derived from an EMBL/GenBank/DDBJ whole genome shotgun (WGS) entry which is preliminary data.</text>
</comment>
<organism evidence="2 3">
    <name type="scientific">Petrolisthes manimaculis</name>
    <dbReference type="NCBI Taxonomy" id="1843537"/>
    <lineage>
        <taxon>Eukaryota</taxon>
        <taxon>Metazoa</taxon>
        <taxon>Ecdysozoa</taxon>
        <taxon>Arthropoda</taxon>
        <taxon>Crustacea</taxon>
        <taxon>Multicrustacea</taxon>
        <taxon>Malacostraca</taxon>
        <taxon>Eumalacostraca</taxon>
        <taxon>Eucarida</taxon>
        <taxon>Decapoda</taxon>
        <taxon>Pleocyemata</taxon>
        <taxon>Anomura</taxon>
        <taxon>Galatheoidea</taxon>
        <taxon>Porcellanidae</taxon>
        <taxon>Petrolisthes</taxon>
    </lineage>
</organism>
<dbReference type="EMBL" id="JAWZYT010002521">
    <property type="protein sequence ID" value="KAK4303849.1"/>
    <property type="molecule type" value="Genomic_DNA"/>
</dbReference>